<evidence type="ECO:0000313" key="3">
    <source>
        <dbReference type="Proteomes" id="UP000001296"/>
    </source>
</evidence>
<proteinExistence type="predicted"/>
<dbReference type="AlphaFoldDB" id="E0RPR7"/>
<gene>
    <name evidence="2" type="ordered locus">STHERM_c04090</name>
</gene>
<dbReference type="PaxDb" id="665571-STHERM_c04090"/>
<evidence type="ECO:0008006" key="4">
    <source>
        <dbReference type="Google" id="ProtNLM"/>
    </source>
</evidence>
<evidence type="ECO:0000256" key="1">
    <source>
        <dbReference type="SAM" id="SignalP"/>
    </source>
</evidence>
<accession>E0RPR7</accession>
<dbReference type="PROSITE" id="PS51257">
    <property type="entry name" value="PROKAR_LIPOPROTEIN"/>
    <property type="match status" value="1"/>
</dbReference>
<feature type="chain" id="PRO_5003139685" description="Lipoprotein" evidence="1">
    <location>
        <begin position="21"/>
        <end position="251"/>
    </location>
</feature>
<keyword evidence="1" id="KW-0732">Signal</keyword>
<feature type="signal peptide" evidence="1">
    <location>
        <begin position="1"/>
        <end position="20"/>
    </location>
</feature>
<organism evidence="2 3">
    <name type="scientific">Winmispira thermophila (strain ATCC 49972 / DSM 6192 / RI 19.B1)</name>
    <name type="common">Spirochaeta thermophila</name>
    <dbReference type="NCBI Taxonomy" id="665571"/>
    <lineage>
        <taxon>Bacteria</taxon>
        <taxon>Pseudomonadati</taxon>
        <taxon>Spirochaetota</taxon>
        <taxon>Spirochaetia</taxon>
        <taxon>Winmispirales</taxon>
        <taxon>Winmispiraceae</taxon>
        <taxon>Winmispira</taxon>
    </lineage>
</organism>
<evidence type="ECO:0000313" key="2">
    <source>
        <dbReference type="EMBL" id="ADN01381.1"/>
    </source>
</evidence>
<dbReference type="EMBL" id="CP001698">
    <property type="protein sequence ID" value="ADN01381.1"/>
    <property type="molecule type" value="Genomic_DNA"/>
</dbReference>
<dbReference type="Proteomes" id="UP000001296">
    <property type="component" value="Chromosome"/>
</dbReference>
<dbReference type="RefSeq" id="WP_013313222.1">
    <property type="nucleotide sequence ID" value="NC_014484.1"/>
</dbReference>
<name>E0RPR7_WINT6</name>
<protein>
    <recommendedName>
        <fullName evidence="4">Lipoprotein</fullName>
    </recommendedName>
</protein>
<reference evidence="2 3" key="2">
    <citation type="journal article" date="2010" name="J. Bacteriol.">
        <title>Genome sequence of the polysaccharide-degrading, thermophilic anaerobe Spirochaeta thermophila DSM 6192.</title>
        <authorList>
            <person name="Angelov A."/>
            <person name="Liebl S."/>
            <person name="Ballschmiter M."/>
            <person name="Bomeke M."/>
            <person name="Lehmann R."/>
            <person name="Liesegang H."/>
            <person name="Daniel R."/>
            <person name="Liebl W."/>
        </authorList>
    </citation>
    <scope>NUCLEOTIDE SEQUENCE [LARGE SCALE GENOMIC DNA]</scope>
    <source>
        <strain evidence="3">ATCC 49972 / DSM 6192 / RI 19.B1</strain>
    </source>
</reference>
<dbReference type="HOGENOM" id="CLU_1106577_0_0_12"/>
<reference key="1">
    <citation type="submission" date="2009-08" db="EMBL/GenBank/DDBJ databases">
        <title>The genome sequence of Spirochaeta thermophila DSM6192.</title>
        <authorList>
            <person name="Angelov A."/>
            <person name="Mientus M."/>
            <person name="Wittenberg S."/>
            <person name="Lehmann R."/>
            <person name="Liesegang H."/>
            <person name="Daniel R."/>
            <person name="Liebl W."/>
        </authorList>
    </citation>
    <scope>NUCLEOTIDE SEQUENCE</scope>
    <source>
        <strain>DSM 6192</strain>
    </source>
</reference>
<sequence length="251" mass="26938">MRGMRLLCLASLMLLLGACATSSGKIVEETPEPQPTEEPPVGVQETPSWTVYDASVLPDQAVPPFYADNIKGLKAETAVVDDPEIPGNKVLSIVSPPGEDNKLCWAMDWDLPNKAATVVFRAKLQGEAVDAIAFDIEFRCGMYRDRLVAYGDGTIKLDKAGVSATIDATAWHVVRITLLQKDEGLAIDVYIDEDPTPLLSGVSTTGHSDKKFRFGDGSGNDYCSSLYDWVIWTTTGAFPPGTGLPGGLTGI</sequence>
<dbReference type="KEGG" id="sta:STHERM_c04090"/>